<keyword evidence="2" id="KW-0732">Signal</keyword>
<keyword evidence="1" id="KW-0812">Transmembrane</keyword>
<keyword evidence="4" id="KW-1185">Reference proteome</keyword>
<proteinExistence type="predicted"/>
<feature type="transmembrane region" description="Helical" evidence="1">
    <location>
        <begin position="44"/>
        <end position="66"/>
    </location>
</feature>
<evidence type="ECO:0000256" key="2">
    <source>
        <dbReference type="SAM" id="SignalP"/>
    </source>
</evidence>
<keyword evidence="1" id="KW-1133">Transmembrane helix</keyword>
<accession>A0A328B5I8</accession>
<feature type="chain" id="PRO_5016356909" evidence="2">
    <location>
        <begin position="21"/>
        <end position="148"/>
    </location>
</feature>
<reference evidence="4" key="1">
    <citation type="submission" date="2018-05" db="EMBL/GenBank/DDBJ databases">
        <authorList>
            <person name="Li X."/>
        </authorList>
    </citation>
    <scope>NUCLEOTIDE SEQUENCE [LARGE SCALE GENOMIC DNA]</scope>
    <source>
        <strain evidence="4">HKS-05</strain>
    </source>
</reference>
<evidence type="ECO:0000313" key="4">
    <source>
        <dbReference type="Proteomes" id="UP000249842"/>
    </source>
</evidence>
<dbReference type="EMBL" id="QFYP01000001">
    <property type="protein sequence ID" value="RAK60308.1"/>
    <property type="molecule type" value="Genomic_DNA"/>
</dbReference>
<keyword evidence="1" id="KW-0472">Membrane</keyword>
<comment type="caution">
    <text evidence="3">The sequence shown here is derived from an EMBL/GenBank/DDBJ whole genome shotgun (WGS) entry which is preliminary data.</text>
</comment>
<evidence type="ECO:0000256" key="1">
    <source>
        <dbReference type="SAM" id="Phobius"/>
    </source>
</evidence>
<evidence type="ECO:0000313" key="3">
    <source>
        <dbReference type="EMBL" id="RAK60308.1"/>
    </source>
</evidence>
<dbReference type="Proteomes" id="UP000249842">
    <property type="component" value="Unassembled WGS sequence"/>
</dbReference>
<organism evidence="3 4">
    <name type="scientific">Phenylobacterium hankyongense</name>
    <dbReference type="NCBI Taxonomy" id="1813876"/>
    <lineage>
        <taxon>Bacteria</taxon>
        <taxon>Pseudomonadati</taxon>
        <taxon>Pseudomonadota</taxon>
        <taxon>Alphaproteobacteria</taxon>
        <taxon>Caulobacterales</taxon>
        <taxon>Caulobacteraceae</taxon>
        <taxon>Phenylobacterium</taxon>
    </lineage>
</organism>
<gene>
    <name evidence="3" type="ORF">DJ021_11070</name>
</gene>
<protein>
    <submittedName>
        <fullName evidence="3">Uncharacterized protein</fullName>
    </submittedName>
</protein>
<sequence length="148" mass="14834">MSDAARPVALVFTPAPSALAAALGRARAVATRVVRCVTTGVDVRATVVCVVEVAGAGVAAVLAARFEALGVAAGPFRPAPLFSAVWLVVVVVVVAPGVSWATPWSRDWLTYQPPAASAPMAITPAATAAGATPLRRAVRAPGITLVGS</sequence>
<dbReference type="AlphaFoldDB" id="A0A328B5I8"/>
<feature type="signal peptide" evidence="2">
    <location>
        <begin position="1"/>
        <end position="20"/>
    </location>
</feature>
<feature type="transmembrane region" description="Helical" evidence="1">
    <location>
        <begin position="78"/>
        <end position="101"/>
    </location>
</feature>
<name>A0A328B5I8_9CAUL</name>